<sequence>MKSRNVVLLGLMFFTCFSSAETLVFGVVPQQSAKKLAESWAPMMAHLSEKTGKQIVFATAKDIPTFESRLAKSEYDIAYMNPYHFVVFSERSGYRALARQKNKRIRGIIVVPKASNIQSLADLQGATLAFPAPAAFAATIIPQSTLAAMGIAVKAQYVSSHDSVYLNVSRNIFPAGGGVLRTFNATRADARENLRILWKSPGYTPHAIATAATVDEQTRAALLYAMLNLNDDSNNQALLKGIAFSGFEKGQDKDWEDVRKLGIDRIKAK</sequence>
<keyword evidence="3" id="KW-1185">Reference proteome</keyword>
<feature type="chain" id="PRO_5047341827" evidence="1">
    <location>
        <begin position="21"/>
        <end position="269"/>
    </location>
</feature>
<dbReference type="Pfam" id="PF12974">
    <property type="entry name" value="Phosphonate-bd"/>
    <property type="match status" value="1"/>
</dbReference>
<dbReference type="RefSeq" id="WP_376918844.1">
    <property type="nucleotide sequence ID" value="NZ_JBHRSW010000005.1"/>
</dbReference>
<gene>
    <name evidence="2" type="ORF">ACFOHL_03705</name>
</gene>
<keyword evidence="1" id="KW-0732">Signal</keyword>
<protein>
    <submittedName>
        <fullName evidence="2">Phosphate/phosphite/phosphonate ABC transporter substrate-binding protein</fullName>
    </submittedName>
</protein>
<dbReference type="SUPFAM" id="SSF53850">
    <property type="entry name" value="Periplasmic binding protein-like II"/>
    <property type="match status" value="1"/>
</dbReference>
<dbReference type="PANTHER" id="PTHR35841">
    <property type="entry name" value="PHOSPHONATES-BINDING PERIPLASMIC PROTEIN"/>
    <property type="match status" value="1"/>
</dbReference>
<evidence type="ECO:0000313" key="3">
    <source>
        <dbReference type="Proteomes" id="UP001595478"/>
    </source>
</evidence>
<dbReference type="Gene3D" id="3.40.190.10">
    <property type="entry name" value="Periplasmic binding protein-like II"/>
    <property type="match status" value="2"/>
</dbReference>
<dbReference type="PANTHER" id="PTHR35841:SF1">
    <property type="entry name" value="PHOSPHONATES-BINDING PERIPLASMIC PROTEIN"/>
    <property type="match status" value="1"/>
</dbReference>
<name>A0ABV7FMY2_9ALTE</name>
<dbReference type="EMBL" id="JBHRSW010000005">
    <property type="protein sequence ID" value="MFC3120714.1"/>
    <property type="molecule type" value="Genomic_DNA"/>
</dbReference>
<comment type="caution">
    <text evidence="2">The sequence shown here is derived from an EMBL/GenBank/DDBJ whole genome shotgun (WGS) entry which is preliminary data.</text>
</comment>
<organism evidence="2 3">
    <name type="scientific">Agaribacter flavus</name>
    <dbReference type="NCBI Taxonomy" id="1902781"/>
    <lineage>
        <taxon>Bacteria</taxon>
        <taxon>Pseudomonadati</taxon>
        <taxon>Pseudomonadota</taxon>
        <taxon>Gammaproteobacteria</taxon>
        <taxon>Alteromonadales</taxon>
        <taxon>Alteromonadaceae</taxon>
        <taxon>Agaribacter</taxon>
    </lineage>
</organism>
<accession>A0ABV7FMY2</accession>
<proteinExistence type="predicted"/>
<feature type="signal peptide" evidence="1">
    <location>
        <begin position="1"/>
        <end position="20"/>
    </location>
</feature>
<evidence type="ECO:0000256" key="1">
    <source>
        <dbReference type="SAM" id="SignalP"/>
    </source>
</evidence>
<evidence type="ECO:0000313" key="2">
    <source>
        <dbReference type="EMBL" id="MFC3120714.1"/>
    </source>
</evidence>
<reference evidence="3" key="1">
    <citation type="journal article" date="2019" name="Int. J. Syst. Evol. Microbiol.">
        <title>The Global Catalogue of Microorganisms (GCM) 10K type strain sequencing project: providing services to taxonomists for standard genome sequencing and annotation.</title>
        <authorList>
            <consortium name="The Broad Institute Genomics Platform"/>
            <consortium name="The Broad Institute Genome Sequencing Center for Infectious Disease"/>
            <person name="Wu L."/>
            <person name="Ma J."/>
        </authorList>
    </citation>
    <scope>NUCLEOTIDE SEQUENCE [LARGE SCALE GENOMIC DNA]</scope>
    <source>
        <strain evidence="3">KCTC 52473</strain>
    </source>
</reference>
<dbReference type="Proteomes" id="UP001595478">
    <property type="component" value="Unassembled WGS sequence"/>
</dbReference>